<keyword evidence="2" id="KW-0808">Transferase</keyword>
<dbReference type="AlphaFoldDB" id="A0A9P0A6T3"/>
<protein>
    <recommendedName>
        <fullName evidence="7">Methyltransferase-like protein 23</fullName>
    </recommendedName>
</protein>
<gene>
    <name evidence="5" type="ORF">BEMITA_LOCUS3684</name>
</gene>
<organism evidence="5 6">
    <name type="scientific">Bemisia tabaci</name>
    <name type="common">Sweetpotato whitefly</name>
    <name type="synonym">Aleurodes tabaci</name>
    <dbReference type="NCBI Taxonomy" id="7038"/>
    <lineage>
        <taxon>Eukaryota</taxon>
        <taxon>Metazoa</taxon>
        <taxon>Ecdysozoa</taxon>
        <taxon>Arthropoda</taxon>
        <taxon>Hexapoda</taxon>
        <taxon>Insecta</taxon>
        <taxon>Pterygota</taxon>
        <taxon>Neoptera</taxon>
        <taxon>Paraneoptera</taxon>
        <taxon>Hemiptera</taxon>
        <taxon>Sternorrhyncha</taxon>
        <taxon>Aleyrodoidea</taxon>
        <taxon>Aleyrodidae</taxon>
        <taxon>Aleyrodinae</taxon>
        <taxon>Bemisia</taxon>
    </lineage>
</organism>
<dbReference type="Gene3D" id="3.40.50.150">
    <property type="entry name" value="Vaccinia Virus protein VP39"/>
    <property type="match status" value="1"/>
</dbReference>
<dbReference type="EMBL" id="OU963863">
    <property type="protein sequence ID" value="CAH0384353.1"/>
    <property type="molecule type" value="Genomic_DNA"/>
</dbReference>
<evidence type="ECO:0008006" key="7">
    <source>
        <dbReference type="Google" id="ProtNLM"/>
    </source>
</evidence>
<sequence>MSDVAAEQIKKFSFRGERGSGGNNAEFLDVFIPELLQASYSFYTWPSAPILAWFLWEHRHELAGKYIVELGAGTALPGILAAKCGAVVTLTESACLPKSIQHIKRCCEINNLQQNQVRVLGLTWGLFLSNLIDLGPVDLIIGSDCFYDPTVFEDIIVTVAFILQNNPHARFLSVYQERSSDWTIEHLLHKWNLSCEHIPIDNLGASVGLDISNLMQDHTIHLLEIRCN</sequence>
<evidence type="ECO:0000256" key="4">
    <source>
        <dbReference type="ARBA" id="ARBA00043988"/>
    </source>
</evidence>
<dbReference type="PANTHER" id="PTHR14614:SF164">
    <property type="entry name" value="HISTONE-ARGININE METHYLTRANSFERASE METTL23"/>
    <property type="match status" value="1"/>
</dbReference>
<evidence type="ECO:0000313" key="6">
    <source>
        <dbReference type="Proteomes" id="UP001152759"/>
    </source>
</evidence>
<dbReference type="GO" id="GO:0032259">
    <property type="term" value="P:methylation"/>
    <property type="evidence" value="ECO:0007669"/>
    <property type="project" value="UniProtKB-KW"/>
</dbReference>
<keyword evidence="3" id="KW-0949">S-adenosyl-L-methionine</keyword>
<reference evidence="5" key="1">
    <citation type="submission" date="2021-12" db="EMBL/GenBank/DDBJ databases">
        <authorList>
            <person name="King R."/>
        </authorList>
    </citation>
    <scope>NUCLEOTIDE SEQUENCE</scope>
</reference>
<evidence type="ECO:0000256" key="1">
    <source>
        <dbReference type="ARBA" id="ARBA00022603"/>
    </source>
</evidence>
<dbReference type="InterPro" id="IPR029063">
    <property type="entry name" value="SAM-dependent_MTases_sf"/>
</dbReference>
<proteinExistence type="inferred from homology"/>
<dbReference type="GO" id="GO:0008168">
    <property type="term" value="F:methyltransferase activity"/>
    <property type="evidence" value="ECO:0007669"/>
    <property type="project" value="UniProtKB-KW"/>
</dbReference>
<dbReference type="GO" id="GO:0005634">
    <property type="term" value="C:nucleus"/>
    <property type="evidence" value="ECO:0007669"/>
    <property type="project" value="TreeGrafter"/>
</dbReference>
<dbReference type="GO" id="GO:0005737">
    <property type="term" value="C:cytoplasm"/>
    <property type="evidence" value="ECO:0007669"/>
    <property type="project" value="TreeGrafter"/>
</dbReference>
<dbReference type="SUPFAM" id="SSF53335">
    <property type="entry name" value="S-adenosyl-L-methionine-dependent methyltransferases"/>
    <property type="match status" value="1"/>
</dbReference>
<accession>A0A9P0A6T3</accession>
<name>A0A9P0A6T3_BEMTA</name>
<keyword evidence="1" id="KW-0489">Methyltransferase</keyword>
<dbReference type="InterPro" id="IPR019410">
    <property type="entry name" value="Methyltransf_16"/>
</dbReference>
<evidence type="ECO:0000256" key="2">
    <source>
        <dbReference type="ARBA" id="ARBA00022679"/>
    </source>
</evidence>
<dbReference type="PANTHER" id="PTHR14614">
    <property type="entry name" value="HEPATOCELLULAR CARCINOMA-ASSOCIATED ANTIGEN"/>
    <property type="match status" value="1"/>
</dbReference>
<evidence type="ECO:0000313" key="5">
    <source>
        <dbReference type="EMBL" id="CAH0384353.1"/>
    </source>
</evidence>
<comment type="similarity">
    <text evidence="4">Belongs to the methyltransferase superfamily. METTL23 family.</text>
</comment>
<evidence type="ECO:0000256" key="3">
    <source>
        <dbReference type="ARBA" id="ARBA00022691"/>
    </source>
</evidence>
<dbReference type="Pfam" id="PF10294">
    <property type="entry name" value="Methyltransf_16"/>
    <property type="match status" value="1"/>
</dbReference>
<keyword evidence="6" id="KW-1185">Reference proteome</keyword>
<dbReference type="Proteomes" id="UP001152759">
    <property type="component" value="Chromosome 2"/>
</dbReference>